<dbReference type="Proteomes" id="UP000095282">
    <property type="component" value="Unplaced"/>
</dbReference>
<dbReference type="AlphaFoldDB" id="A0A1I7T8K5"/>
<evidence type="ECO:0000313" key="3">
    <source>
        <dbReference type="WBParaSite" id="Csp11.Scaffold546.g3474.t2"/>
    </source>
</evidence>
<keyword evidence="2" id="KW-1185">Reference proteome</keyword>
<proteinExistence type="predicted"/>
<name>A0A1I7T8K5_9PELO</name>
<sequence>MFANSNRSLVTRDIAFGSSYCFSVYLPTQAGRVTVRVDSHEDELLAFLKTSHEEPVKQFCHHDIGMCSSVDVSPLPPNDPPKEEEPLNLSDIPDDEL</sequence>
<organism evidence="2 3">
    <name type="scientific">Caenorhabditis tropicalis</name>
    <dbReference type="NCBI Taxonomy" id="1561998"/>
    <lineage>
        <taxon>Eukaryota</taxon>
        <taxon>Metazoa</taxon>
        <taxon>Ecdysozoa</taxon>
        <taxon>Nematoda</taxon>
        <taxon>Chromadorea</taxon>
        <taxon>Rhabditida</taxon>
        <taxon>Rhabditina</taxon>
        <taxon>Rhabditomorpha</taxon>
        <taxon>Rhabditoidea</taxon>
        <taxon>Rhabditidae</taxon>
        <taxon>Peloderinae</taxon>
        <taxon>Caenorhabditis</taxon>
    </lineage>
</organism>
<protein>
    <submittedName>
        <fullName evidence="3">SH2 domain-containing protein</fullName>
    </submittedName>
</protein>
<dbReference type="WBParaSite" id="Csp11.Scaffold546.g3474.t2">
    <property type="protein sequence ID" value="Csp11.Scaffold546.g3474.t2"/>
    <property type="gene ID" value="Csp11.Scaffold546.g3474"/>
</dbReference>
<reference evidence="3" key="1">
    <citation type="submission" date="2016-11" db="UniProtKB">
        <authorList>
            <consortium name="WormBaseParasite"/>
        </authorList>
    </citation>
    <scope>IDENTIFICATION</scope>
</reference>
<feature type="region of interest" description="Disordered" evidence="1">
    <location>
        <begin position="70"/>
        <end position="97"/>
    </location>
</feature>
<evidence type="ECO:0000256" key="1">
    <source>
        <dbReference type="SAM" id="MobiDB-lite"/>
    </source>
</evidence>
<accession>A0A1I7T8K5</accession>
<evidence type="ECO:0000313" key="2">
    <source>
        <dbReference type="Proteomes" id="UP000095282"/>
    </source>
</evidence>